<evidence type="ECO:0000313" key="2">
    <source>
        <dbReference type="EMBL" id="KAK8882497.1"/>
    </source>
</evidence>
<dbReference type="InterPro" id="IPR018845">
    <property type="entry name" value="Initiator-bd"/>
</dbReference>
<dbReference type="EMBL" id="JAPFFF010000009">
    <property type="protein sequence ID" value="KAK8882497.1"/>
    <property type="molecule type" value="Genomic_DNA"/>
</dbReference>
<evidence type="ECO:0000259" key="1">
    <source>
        <dbReference type="Pfam" id="PF10416"/>
    </source>
</evidence>
<name>A0ABR2JW99_9EUKA</name>
<protein>
    <recommendedName>
        <fullName evidence="1">Initiator binding domain-containing protein</fullName>
    </recommendedName>
</protein>
<dbReference type="Gene3D" id="1.10.10.10">
    <property type="entry name" value="Winged helix-like DNA-binding domain superfamily/Winged helix DNA-binding domain"/>
    <property type="match status" value="1"/>
</dbReference>
<reference evidence="2 3" key="1">
    <citation type="submission" date="2024-04" db="EMBL/GenBank/DDBJ databases">
        <title>Tritrichomonas musculus Genome.</title>
        <authorList>
            <person name="Alves-Ferreira E."/>
            <person name="Grigg M."/>
            <person name="Lorenzi H."/>
            <person name="Galac M."/>
        </authorList>
    </citation>
    <scope>NUCLEOTIDE SEQUENCE [LARGE SCALE GENOMIC DNA]</scope>
    <source>
        <strain evidence="2 3">EAF2021</strain>
    </source>
</reference>
<feature type="domain" description="Initiator binding" evidence="1">
    <location>
        <begin position="164"/>
        <end position="259"/>
    </location>
</feature>
<keyword evidence="3" id="KW-1185">Reference proteome</keyword>
<dbReference type="InterPro" id="IPR036388">
    <property type="entry name" value="WH-like_DNA-bd_sf"/>
</dbReference>
<dbReference type="Pfam" id="PF10416">
    <property type="entry name" value="IBD"/>
    <property type="match status" value="1"/>
</dbReference>
<evidence type="ECO:0000313" key="3">
    <source>
        <dbReference type="Proteomes" id="UP001470230"/>
    </source>
</evidence>
<gene>
    <name evidence="2" type="ORF">M9Y10_045139</name>
</gene>
<accession>A0ABR2JW99</accession>
<sequence>MFNNFEFGQNYDYNEIGSQLLSADDISAPFNCSFENQGLSCCFPDGSFENNNLPLVPFNFCLNNDMPPMESTISPDYYYEPMNLNSIPDEIHFDPNSFNPIQQPIQMASPSPQMQYCMDMNQQQIPDQPFFDNYPTFEDVYNDSTCILNPMELHLLPEKYWSQQPSTMTFAQIVNTYFKQNRTQNSTFMLKLYNLLLISIQCPILEKALGARWLNDNVIDISRSGLINIFNVRENTVDGSMFHRQGNFSTHKFIEINESNFQQLGFYEYPKMPRIQGDTKFFIHEPHVFTRRPMTEAELKMIRYSNEAKKTYRSRIDVNENP</sequence>
<dbReference type="Proteomes" id="UP001470230">
    <property type="component" value="Unassembled WGS sequence"/>
</dbReference>
<organism evidence="2 3">
    <name type="scientific">Tritrichomonas musculus</name>
    <dbReference type="NCBI Taxonomy" id="1915356"/>
    <lineage>
        <taxon>Eukaryota</taxon>
        <taxon>Metamonada</taxon>
        <taxon>Parabasalia</taxon>
        <taxon>Tritrichomonadida</taxon>
        <taxon>Tritrichomonadidae</taxon>
        <taxon>Tritrichomonas</taxon>
    </lineage>
</organism>
<comment type="caution">
    <text evidence="2">The sequence shown here is derived from an EMBL/GenBank/DDBJ whole genome shotgun (WGS) entry which is preliminary data.</text>
</comment>
<proteinExistence type="predicted"/>